<protein>
    <recommendedName>
        <fullName evidence="2">MaoC-like domain-containing protein</fullName>
    </recommendedName>
</protein>
<proteinExistence type="inferred from homology"/>
<dbReference type="Gene3D" id="3.10.129.10">
    <property type="entry name" value="Hotdog Thioesterase"/>
    <property type="match status" value="1"/>
</dbReference>
<dbReference type="PANTHER" id="PTHR43841:SF1">
    <property type="entry name" value="3-HYDROXYACYL-THIOESTER DEHYDRATASE X"/>
    <property type="match status" value="1"/>
</dbReference>
<feature type="domain" description="MaoC-like" evidence="2">
    <location>
        <begin position="200"/>
        <end position="282"/>
    </location>
</feature>
<dbReference type="Proteomes" id="UP000593758">
    <property type="component" value="Chromosome"/>
</dbReference>
<evidence type="ECO:0000256" key="1">
    <source>
        <dbReference type="ARBA" id="ARBA00005254"/>
    </source>
</evidence>
<evidence type="ECO:0000259" key="2">
    <source>
        <dbReference type="Pfam" id="PF01575"/>
    </source>
</evidence>
<dbReference type="KEGG" id="halt:IM660_16770"/>
<name>A0A7M1SRP3_9MICO</name>
<evidence type="ECO:0000313" key="4">
    <source>
        <dbReference type="Proteomes" id="UP000593758"/>
    </source>
</evidence>
<dbReference type="Pfam" id="PF01575">
    <property type="entry name" value="MaoC_dehydratas"/>
    <property type="match status" value="1"/>
</dbReference>
<dbReference type="SUPFAM" id="SSF54637">
    <property type="entry name" value="Thioesterase/thiol ester dehydrase-isomerase"/>
    <property type="match status" value="2"/>
</dbReference>
<keyword evidence="4" id="KW-1185">Reference proteome</keyword>
<dbReference type="AlphaFoldDB" id="A0A7M1SRP3"/>
<sequence>MSAPATEKMLAAVPGLGGLYASALAKSARLMVRAPGRGPTTTPQVTYRVDGVRPDAEQLTAYQHLLGEPASDVLPAGFVHVTGFGLAMAVMARDDFPLPLLGMVHVANSVRQREPVRIGDELTVRAWAERLRAHRSGTQVDLVVEVTRSEDVDPAWSGRSTYLAKGQTLPGLALLETDSATSSDPWPEGYGEPAVRWRLARDTGRRYAQVSGDRNPIHLSALTAKAFGFPRAIAHGMYTAARALTAVDAARVSPSEAFTWDVSFGKPVLLPSTVALSLRREGGAMQYAGWNERSGKRHFHGAVAPLT</sequence>
<gene>
    <name evidence="3" type="ORF">IM660_16770</name>
</gene>
<dbReference type="InterPro" id="IPR002539">
    <property type="entry name" value="MaoC-like_dom"/>
</dbReference>
<accession>A0A7M1SRP3</accession>
<dbReference type="EMBL" id="CP063169">
    <property type="protein sequence ID" value="QOR70240.1"/>
    <property type="molecule type" value="Genomic_DNA"/>
</dbReference>
<dbReference type="RefSeq" id="WP_193496926.1">
    <property type="nucleotide sequence ID" value="NZ_CP063169.1"/>
</dbReference>
<dbReference type="PANTHER" id="PTHR43841">
    <property type="entry name" value="3-HYDROXYACYL-THIOESTER DEHYDRATASE HTDX-RELATED"/>
    <property type="match status" value="1"/>
</dbReference>
<comment type="similarity">
    <text evidence="1">Belongs to the enoyl-CoA hydratase/isomerase family.</text>
</comment>
<organism evidence="3 4">
    <name type="scientific">Ruania alkalisoli</name>
    <dbReference type="NCBI Taxonomy" id="2779775"/>
    <lineage>
        <taxon>Bacteria</taxon>
        <taxon>Bacillati</taxon>
        <taxon>Actinomycetota</taxon>
        <taxon>Actinomycetes</taxon>
        <taxon>Micrococcales</taxon>
        <taxon>Ruaniaceae</taxon>
        <taxon>Ruania</taxon>
    </lineage>
</organism>
<evidence type="ECO:0000313" key="3">
    <source>
        <dbReference type="EMBL" id="QOR70240.1"/>
    </source>
</evidence>
<dbReference type="InterPro" id="IPR029069">
    <property type="entry name" value="HotDog_dom_sf"/>
</dbReference>
<reference evidence="3 4" key="1">
    <citation type="submission" date="2020-10" db="EMBL/GenBank/DDBJ databases">
        <title>Haloactinobacterium sp. RN3S43, a bacterium isolated from saline soil.</title>
        <authorList>
            <person name="Sun J.-Q."/>
        </authorList>
    </citation>
    <scope>NUCLEOTIDE SEQUENCE [LARGE SCALE GENOMIC DNA]</scope>
    <source>
        <strain evidence="3 4">RN3S43</strain>
    </source>
</reference>